<sequence length="93" mass="10260">MGLNTNGEKWVYSVHCIAALLAVMCTSPTPSRIKSVTLLYQKFGRPGVIGNSDLNILTEGVSYNGASHDSYIWNCHPIKNHLELVLLTENETL</sequence>
<gene>
    <name evidence="1" type="ORF">SFRICE_011836</name>
</gene>
<reference evidence="1" key="1">
    <citation type="submission" date="2016-07" db="EMBL/GenBank/DDBJ databases">
        <authorList>
            <person name="Bretaudeau A."/>
        </authorList>
    </citation>
    <scope>NUCLEOTIDE SEQUENCE</scope>
    <source>
        <strain evidence="1">Rice</strain>
        <tissue evidence="1">Whole body</tissue>
    </source>
</reference>
<proteinExistence type="predicted"/>
<accession>A0A2H1WFL7</accession>
<name>A0A2H1WFL7_SPOFR</name>
<evidence type="ECO:0000313" key="1">
    <source>
        <dbReference type="EMBL" id="SOQ51851.1"/>
    </source>
</evidence>
<dbReference type="AlphaFoldDB" id="A0A2H1WFL7"/>
<dbReference type="EMBL" id="ODYU01008346">
    <property type="protein sequence ID" value="SOQ51851.1"/>
    <property type="molecule type" value="Genomic_DNA"/>
</dbReference>
<organism evidence="1">
    <name type="scientific">Spodoptera frugiperda</name>
    <name type="common">Fall armyworm</name>
    <dbReference type="NCBI Taxonomy" id="7108"/>
    <lineage>
        <taxon>Eukaryota</taxon>
        <taxon>Metazoa</taxon>
        <taxon>Ecdysozoa</taxon>
        <taxon>Arthropoda</taxon>
        <taxon>Hexapoda</taxon>
        <taxon>Insecta</taxon>
        <taxon>Pterygota</taxon>
        <taxon>Neoptera</taxon>
        <taxon>Endopterygota</taxon>
        <taxon>Lepidoptera</taxon>
        <taxon>Glossata</taxon>
        <taxon>Ditrysia</taxon>
        <taxon>Noctuoidea</taxon>
        <taxon>Noctuidae</taxon>
        <taxon>Amphipyrinae</taxon>
        <taxon>Spodoptera</taxon>
    </lineage>
</organism>
<protein>
    <submittedName>
        <fullName evidence="1">SFRICE_011836</fullName>
    </submittedName>
</protein>